<dbReference type="InterPro" id="IPR000709">
    <property type="entry name" value="Leu_Ile_Val-bd"/>
</dbReference>
<dbReference type="InterPro" id="IPR028082">
    <property type="entry name" value="Peripla_BP_I"/>
</dbReference>
<evidence type="ECO:0000313" key="5">
    <source>
        <dbReference type="EMBL" id="KKM76345.1"/>
    </source>
</evidence>
<keyword evidence="2" id="KW-0732">Signal</keyword>
<sequence>MKRFALVVAMACILALVASAAFASSHVIKVGVLLPLTGKHAKFGEIEKQSFEMAVDEINKAGGVNGKKIELIIEDTQGKPDIGRSAMEKLITQDKVVLVGGGYSSSVVYAAAGVAVNKGFPFLVNTGSADKITEPSAFTAAGTRADSLKKKLKKEKDPA</sequence>
<organism evidence="5">
    <name type="scientific">marine sediment metagenome</name>
    <dbReference type="NCBI Taxonomy" id="412755"/>
    <lineage>
        <taxon>unclassified sequences</taxon>
        <taxon>metagenomes</taxon>
        <taxon>ecological metagenomes</taxon>
    </lineage>
</organism>
<accession>A0A0F9MI44</accession>
<name>A0A0F9MI44_9ZZZZ</name>
<proteinExistence type="predicted"/>
<gene>
    <name evidence="5" type="ORF">LCGC14_1381020</name>
</gene>
<dbReference type="GO" id="GO:0006865">
    <property type="term" value="P:amino acid transport"/>
    <property type="evidence" value="ECO:0007669"/>
    <property type="project" value="UniProtKB-KW"/>
</dbReference>
<evidence type="ECO:0000256" key="3">
    <source>
        <dbReference type="ARBA" id="ARBA00022970"/>
    </source>
</evidence>
<keyword evidence="3" id="KW-0029">Amino-acid transport</keyword>
<dbReference type="PANTHER" id="PTHR30483">
    <property type="entry name" value="LEUCINE-SPECIFIC-BINDING PROTEIN"/>
    <property type="match status" value="1"/>
</dbReference>
<dbReference type="Gene3D" id="3.40.50.2300">
    <property type="match status" value="1"/>
</dbReference>
<dbReference type="InterPro" id="IPR051010">
    <property type="entry name" value="BCAA_transport"/>
</dbReference>
<dbReference type="PANTHER" id="PTHR30483:SF37">
    <property type="entry name" value="ABC TRANSPORTER SUBSTRATE-BINDING PROTEIN"/>
    <property type="match status" value="1"/>
</dbReference>
<dbReference type="SUPFAM" id="SSF53822">
    <property type="entry name" value="Periplasmic binding protein-like I"/>
    <property type="match status" value="1"/>
</dbReference>
<feature type="non-terminal residue" evidence="5">
    <location>
        <position position="159"/>
    </location>
</feature>
<keyword evidence="1" id="KW-0813">Transport</keyword>
<dbReference type="Pfam" id="PF13458">
    <property type="entry name" value="Peripla_BP_6"/>
    <property type="match status" value="1"/>
</dbReference>
<comment type="caution">
    <text evidence="5">The sequence shown here is derived from an EMBL/GenBank/DDBJ whole genome shotgun (WGS) entry which is preliminary data.</text>
</comment>
<dbReference type="InterPro" id="IPR028081">
    <property type="entry name" value="Leu-bd"/>
</dbReference>
<feature type="domain" description="Leucine-binding protein" evidence="4">
    <location>
        <begin position="28"/>
        <end position="147"/>
    </location>
</feature>
<protein>
    <recommendedName>
        <fullName evidence="4">Leucine-binding protein domain-containing protein</fullName>
    </recommendedName>
</protein>
<dbReference type="AlphaFoldDB" id="A0A0F9MI44"/>
<dbReference type="PRINTS" id="PR00337">
    <property type="entry name" value="LEUILEVALBP"/>
</dbReference>
<evidence type="ECO:0000256" key="1">
    <source>
        <dbReference type="ARBA" id="ARBA00022448"/>
    </source>
</evidence>
<dbReference type="EMBL" id="LAZR01008825">
    <property type="protein sequence ID" value="KKM76345.1"/>
    <property type="molecule type" value="Genomic_DNA"/>
</dbReference>
<reference evidence="5" key="1">
    <citation type="journal article" date="2015" name="Nature">
        <title>Complex archaea that bridge the gap between prokaryotes and eukaryotes.</title>
        <authorList>
            <person name="Spang A."/>
            <person name="Saw J.H."/>
            <person name="Jorgensen S.L."/>
            <person name="Zaremba-Niedzwiedzka K."/>
            <person name="Martijn J."/>
            <person name="Lind A.E."/>
            <person name="van Eijk R."/>
            <person name="Schleper C."/>
            <person name="Guy L."/>
            <person name="Ettema T.J."/>
        </authorList>
    </citation>
    <scope>NUCLEOTIDE SEQUENCE</scope>
</reference>
<evidence type="ECO:0000256" key="2">
    <source>
        <dbReference type="ARBA" id="ARBA00022729"/>
    </source>
</evidence>
<evidence type="ECO:0000259" key="4">
    <source>
        <dbReference type="Pfam" id="PF13458"/>
    </source>
</evidence>